<sequence>MEYTYQAKLESDPDGGFVVTFPDVPEAITAGKNRAEALENAVEALGLALRSYPMRGLLLPIPQQYKDLVEVTVDAWNALKLAVVEAFHEANITKTELANRLGKKETEARRILDLNYPTKLQTLEQALTVLGKQVVITIKNAA</sequence>
<comment type="caution">
    <text evidence="1">The sequence shown here is derived from an EMBL/GenBank/DDBJ whole genome shotgun (WGS) entry which is preliminary data.</text>
</comment>
<evidence type="ECO:0000313" key="1">
    <source>
        <dbReference type="EMBL" id="GAA4666538.1"/>
    </source>
</evidence>
<keyword evidence="2" id="KW-1185">Reference proteome</keyword>
<dbReference type="RefSeq" id="WP_345119467.1">
    <property type="nucleotide sequence ID" value="NZ_BAABJA010000014.1"/>
</dbReference>
<gene>
    <name evidence="1" type="primary">hicB</name>
    <name evidence="1" type="ORF">GCM10023262_14610</name>
</gene>
<proteinExistence type="predicted"/>
<dbReference type="SUPFAM" id="SSF143100">
    <property type="entry name" value="TTHA1013/TTHA0281-like"/>
    <property type="match status" value="1"/>
</dbReference>
<organism evidence="1 2">
    <name type="scientific">Bartonella pachyuromydis</name>
    <dbReference type="NCBI Taxonomy" id="931097"/>
    <lineage>
        <taxon>Bacteria</taxon>
        <taxon>Pseudomonadati</taxon>
        <taxon>Pseudomonadota</taxon>
        <taxon>Alphaproteobacteria</taxon>
        <taxon>Hyphomicrobiales</taxon>
        <taxon>Bartonellaceae</taxon>
        <taxon>Bartonella</taxon>
    </lineage>
</organism>
<protein>
    <submittedName>
        <fullName evidence="1">Type II toxin-antitoxin system antitoxin HicB</fullName>
    </submittedName>
</protein>
<dbReference type="Proteomes" id="UP001501699">
    <property type="component" value="Unassembled WGS sequence"/>
</dbReference>
<dbReference type="EMBL" id="BAABJA010000014">
    <property type="protein sequence ID" value="GAA4666538.1"/>
    <property type="molecule type" value="Genomic_DNA"/>
</dbReference>
<dbReference type="PANTHER" id="PTHR34504:SF4">
    <property type="entry name" value="ANTITOXIN HICB"/>
    <property type="match status" value="1"/>
</dbReference>
<dbReference type="Gene3D" id="3.30.160.250">
    <property type="match status" value="1"/>
</dbReference>
<dbReference type="PANTHER" id="PTHR34504">
    <property type="entry name" value="ANTITOXIN HICB"/>
    <property type="match status" value="1"/>
</dbReference>
<dbReference type="InterPro" id="IPR035069">
    <property type="entry name" value="TTHA1013/TTHA0281-like"/>
</dbReference>
<accession>A0ABP8VP89</accession>
<reference evidence="2" key="1">
    <citation type="journal article" date="2019" name="Int. J. Syst. Evol. Microbiol.">
        <title>The Global Catalogue of Microorganisms (GCM) 10K type strain sequencing project: providing services to taxonomists for standard genome sequencing and annotation.</title>
        <authorList>
            <consortium name="The Broad Institute Genomics Platform"/>
            <consortium name="The Broad Institute Genome Sequencing Center for Infectious Disease"/>
            <person name="Wu L."/>
            <person name="Ma J."/>
        </authorList>
    </citation>
    <scope>NUCLEOTIDE SEQUENCE [LARGE SCALE GENOMIC DNA]</scope>
    <source>
        <strain evidence="2">JCM 17714</strain>
    </source>
</reference>
<evidence type="ECO:0000313" key="2">
    <source>
        <dbReference type="Proteomes" id="UP001501699"/>
    </source>
</evidence>
<dbReference type="InterPro" id="IPR051404">
    <property type="entry name" value="TA_system_antitoxin"/>
</dbReference>
<name>A0ABP8VP89_9HYPH</name>